<reference evidence="9 10" key="1">
    <citation type="submission" date="2023-03" db="EMBL/GenBank/DDBJ databases">
        <title>Complete genome sequence of Tepidibacter sp. SWIR-1, isolated from a deep-sea hydrothermal vent.</title>
        <authorList>
            <person name="Li X."/>
        </authorList>
    </citation>
    <scope>NUCLEOTIDE SEQUENCE [LARGE SCALE GENOMIC DNA]</scope>
    <source>
        <strain evidence="9 10">SWIR-1</strain>
    </source>
</reference>
<evidence type="ECO:0000259" key="8">
    <source>
        <dbReference type="Pfam" id="PF00892"/>
    </source>
</evidence>
<comment type="similarity">
    <text evidence="2">Belongs to the EamA transporter family.</text>
</comment>
<sequence>MSKQLKADLSLLIVTLSWGASFILTKNSLNALETYNFLAIRFFIAFALSSLLFYKNMKRINKATLKYGTIIGIILFSAFAFETVGLNYTTASKSAFITGFSVVLVPMLSAVLLKKAPQKQAVVGACIAFIGLALLSLNGSLAINIGDFYTLIASFGFAFHIIFIDKYIAKIDSIALAIIQIGVVAILSFFTSLAIETPIIPSGEVLWVNIFILSIVCTSGAFIIQNAAQKYTTPTHTALIYTTEPVFAATFGYFMAGEILSLRGFLGAILILFGMLVAEIDIKSLFNKKDPKNKDFKKAV</sequence>
<evidence type="ECO:0000256" key="1">
    <source>
        <dbReference type="ARBA" id="ARBA00004651"/>
    </source>
</evidence>
<dbReference type="PANTHER" id="PTHR42920:SF5">
    <property type="entry name" value="EAMA DOMAIN-CONTAINING PROTEIN"/>
    <property type="match status" value="1"/>
</dbReference>
<keyword evidence="3" id="KW-1003">Cell membrane</keyword>
<feature type="transmembrane region" description="Helical" evidence="7">
    <location>
        <begin position="120"/>
        <end position="142"/>
    </location>
</feature>
<feature type="transmembrane region" description="Helical" evidence="7">
    <location>
        <begin position="37"/>
        <end position="55"/>
    </location>
</feature>
<feature type="transmembrane region" description="Helical" evidence="7">
    <location>
        <begin position="207"/>
        <end position="226"/>
    </location>
</feature>
<name>A0ABY8EE06_9FIRM</name>
<evidence type="ECO:0000256" key="5">
    <source>
        <dbReference type="ARBA" id="ARBA00022989"/>
    </source>
</evidence>
<dbReference type="Proteomes" id="UP001222800">
    <property type="component" value="Chromosome"/>
</dbReference>
<evidence type="ECO:0000256" key="2">
    <source>
        <dbReference type="ARBA" id="ARBA00007362"/>
    </source>
</evidence>
<dbReference type="EMBL" id="CP120733">
    <property type="protein sequence ID" value="WFD09717.1"/>
    <property type="molecule type" value="Genomic_DNA"/>
</dbReference>
<comment type="subcellular location">
    <subcellularLocation>
        <location evidence="1">Cell membrane</location>
        <topology evidence="1">Multi-pass membrane protein</topology>
    </subcellularLocation>
</comment>
<keyword evidence="10" id="KW-1185">Reference proteome</keyword>
<protein>
    <submittedName>
        <fullName evidence="9">DMT family transporter</fullName>
    </submittedName>
</protein>
<feature type="transmembrane region" description="Helical" evidence="7">
    <location>
        <begin position="7"/>
        <end position="25"/>
    </location>
</feature>
<accession>A0ABY8EE06</accession>
<gene>
    <name evidence="9" type="ORF">P4S50_15165</name>
</gene>
<feature type="transmembrane region" description="Helical" evidence="7">
    <location>
        <begin position="94"/>
        <end position="113"/>
    </location>
</feature>
<evidence type="ECO:0000313" key="9">
    <source>
        <dbReference type="EMBL" id="WFD09717.1"/>
    </source>
</evidence>
<keyword evidence="6 7" id="KW-0472">Membrane</keyword>
<evidence type="ECO:0000256" key="7">
    <source>
        <dbReference type="SAM" id="Phobius"/>
    </source>
</evidence>
<feature type="domain" description="EamA" evidence="8">
    <location>
        <begin position="6"/>
        <end position="136"/>
    </location>
</feature>
<organism evidence="9 10">
    <name type="scientific">Tepidibacter hydrothermalis</name>
    <dbReference type="NCBI Taxonomy" id="3036126"/>
    <lineage>
        <taxon>Bacteria</taxon>
        <taxon>Bacillati</taxon>
        <taxon>Bacillota</taxon>
        <taxon>Clostridia</taxon>
        <taxon>Peptostreptococcales</taxon>
        <taxon>Peptostreptococcaceae</taxon>
        <taxon>Tepidibacter</taxon>
    </lineage>
</organism>
<feature type="domain" description="EamA" evidence="8">
    <location>
        <begin position="145"/>
        <end position="277"/>
    </location>
</feature>
<dbReference type="InterPro" id="IPR051258">
    <property type="entry name" value="Diverse_Substrate_Transporter"/>
</dbReference>
<feature type="transmembrane region" description="Helical" evidence="7">
    <location>
        <begin position="238"/>
        <end position="256"/>
    </location>
</feature>
<feature type="transmembrane region" description="Helical" evidence="7">
    <location>
        <begin position="148"/>
        <end position="168"/>
    </location>
</feature>
<dbReference type="Pfam" id="PF00892">
    <property type="entry name" value="EamA"/>
    <property type="match status" value="2"/>
</dbReference>
<feature type="transmembrane region" description="Helical" evidence="7">
    <location>
        <begin position="262"/>
        <end position="282"/>
    </location>
</feature>
<dbReference type="PANTHER" id="PTHR42920">
    <property type="entry name" value="OS03G0707200 PROTEIN-RELATED"/>
    <property type="match status" value="1"/>
</dbReference>
<evidence type="ECO:0000256" key="6">
    <source>
        <dbReference type="ARBA" id="ARBA00023136"/>
    </source>
</evidence>
<feature type="transmembrane region" description="Helical" evidence="7">
    <location>
        <begin position="67"/>
        <end position="88"/>
    </location>
</feature>
<proteinExistence type="inferred from homology"/>
<dbReference type="RefSeq" id="WP_277731655.1">
    <property type="nucleotide sequence ID" value="NZ_CP120733.1"/>
</dbReference>
<keyword evidence="4 7" id="KW-0812">Transmembrane</keyword>
<feature type="transmembrane region" description="Helical" evidence="7">
    <location>
        <begin position="175"/>
        <end position="195"/>
    </location>
</feature>
<evidence type="ECO:0000256" key="3">
    <source>
        <dbReference type="ARBA" id="ARBA00022475"/>
    </source>
</evidence>
<dbReference type="SUPFAM" id="SSF103481">
    <property type="entry name" value="Multidrug resistance efflux transporter EmrE"/>
    <property type="match status" value="2"/>
</dbReference>
<evidence type="ECO:0000313" key="10">
    <source>
        <dbReference type="Proteomes" id="UP001222800"/>
    </source>
</evidence>
<keyword evidence="5 7" id="KW-1133">Transmembrane helix</keyword>
<dbReference type="InterPro" id="IPR000620">
    <property type="entry name" value="EamA_dom"/>
</dbReference>
<evidence type="ECO:0000256" key="4">
    <source>
        <dbReference type="ARBA" id="ARBA00022692"/>
    </source>
</evidence>
<dbReference type="InterPro" id="IPR037185">
    <property type="entry name" value="EmrE-like"/>
</dbReference>